<dbReference type="AlphaFoldDB" id="A0A183AM55"/>
<evidence type="ECO:0000256" key="1">
    <source>
        <dbReference type="SAM" id="MobiDB-lite"/>
    </source>
</evidence>
<dbReference type="Proteomes" id="UP000272942">
    <property type="component" value="Unassembled WGS sequence"/>
</dbReference>
<name>A0A183AM55_9TREM</name>
<evidence type="ECO:0000313" key="3">
    <source>
        <dbReference type="EMBL" id="VDP82630.1"/>
    </source>
</evidence>
<dbReference type="WBParaSite" id="ECPE_0000806201-mRNA-1">
    <property type="protein sequence ID" value="ECPE_0000806201-mRNA-1"/>
    <property type="gene ID" value="ECPE_0000806201"/>
</dbReference>
<keyword evidence="4" id="KW-1185">Reference proteome</keyword>
<accession>A0A183AM55</accession>
<reference evidence="3 4" key="2">
    <citation type="submission" date="2018-11" db="EMBL/GenBank/DDBJ databases">
        <authorList>
            <consortium name="Pathogen Informatics"/>
        </authorList>
    </citation>
    <scope>NUCLEOTIDE SEQUENCE [LARGE SCALE GENOMIC DNA]</scope>
    <source>
        <strain evidence="3 4">Egypt</strain>
    </source>
</reference>
<sequence length="199" mass="22956">MGEPTFTDYYRPVHLVVYYRGIRFHTDGRVEMLTSSSDPSDVVSALGRAKKSGTPIDGEDCTSGLTDSESNSPNLLQGRYVWEEPNMITCVLKRPAIREKTQTYRRFRYHQKSVTVPPDVTFTIRFRLTSSKRRLHNVLNWESYVIDTANRTIMIMALSQMVPQRYICATFNGSHHRHDPHDAHHQLTFSIVLDDVQQP</sequence>
<dbReference type="EMBL" id="UZAN01045443">
    <property type="protein sequence ID" value="VDP82630.1"/>
    <property type="molecule type" value="Genomic_DNA"/>
</dbReference>
<evidence type="ECO:0000259" key="2">
    <source>
        <dbReference type="Pfam" id="PF19270"/>
    </source>
</evidence>
<dbReference type="InterPro" id="IPR045464">
    <property type="entry name" value="Hrt3/FBXO9_C"/>
</dbReference>
<reference evidence="5" key="1">
    <citation type="submission" date="2016-06" db="UniProtKB">
        <authorList>
            <consortium name="WormBaseParasite"/>
        </authorList>
    </citation>
    <scope>IDENTIFICATION</scope>
</reference>
<evidence type="ECO:0000313" key="5">
    <source>
        <dbReference type="WBParaSite" id="ECPE_0000806201-mRNA-1"/>
    </source>
</evidence>
<dbReference type="Pfam" id="PF19270">
    <property type="entry name" value="FBO_C"/>
    <property type="match status" value="1"/>
</dbReference>
<gene>
    <name evidence="3" type="ORF">ECPE_LOCUS8040</name>
</gene>
<protein>
    <submittedName>
        <fullName evidence="5">FBO_C domain-containing protein</fullName>
    </submittedName>
</protein>
<evidence type="ECO:0000313" key="4">
    <source>
        <dbReference type="Proteomes" id="UP000272942"/>
    </source>
</evidence>
<feature type="domain" description="F-box protein Hrt3/FBXO9 C-terminal" evidence="2">
    <location>
        <begin position="10"/>
        <end position="97"/>
    </location>
</feature>
<proteinExistence type="predicted"/>
<dbReference type="OrthoDB" id="2117972at2759"/>
<organism evidence="5">
    <name type="scientific">Echinostoma caproni</name>
    <dbReference type="NCBI Taxonomy" id="27848"/>
    <lineage>
        <taxon>Eukaryota</taxon>
        <taxon>Metazoa</taxon>
        <taxon>Spiralia</taxon>
        <taxon>Lophotrochozoa</taxon>
        <taxon>Platyhelminthes</taxon>
        <taxon>Trematoda</taxon>
        <taxon>Digenea</taxon>
        <taxon>Plagiorchiida</taxon>
        <taxon>Echinostomata</taxon>
        <taxon>Echinostomatoidea</taxon>
        <taxon>Echinostomatidae</taxon>
        <taxon>Echinostoma</taxon>
    </lineage>
</organism>
<feature type="region of interest" description="Disordered" evidence="1">
    <location>
        <begin position="48"/>
        <end position="71"/>
    </location>
</feature>